<organism evidence="2 3">
    <name type="scientific">Zalerion maritima</name>
    <dbReference type="NCBI Taxonomy" id="339359"/>
    <lineage>
        <taxon>Eukaryota</taxon>
        <taxon>Fungi</taxon>
        <taxon>Dikarya</taxon>
        <taxon>Ascomycota</taxon>
        <taxon>Pezizomycotina</taxon>
        <taxon>Sordariomycetes</taxon>
        <taxon>Lulworthiomycetidae</taxon>
        <taxon>Lulworthiales</taxon>
        <taxon>Lulworthiaceae</taxon>
        <taxon>Zalerion</taxon>
    </lineage>
</organism>
<feature type="compositionally biased region" description="Basic and acidic residues" evidence="1">
    <location>
        <begin position="349"/>
        <end position="360"/>
    </location>
</feature>
<keyword evidence="3" id="KW-1185">Reference proteome</keyword>
<proteinExistence type="predicted"/>
<gene>
    <name evidence="2" type="ORF">MKZ38_005964</name>
</gene>
<comment type="caution">
    <text evidence="2">The sequence shown here is derived from an EMBL/GenBank/DDBJ whole genome shotgun (WGS) entry which is preliminary data.</text>
</comment>
<name>A0AAD5RXR9_9PEZI</name>
<accession>A0AAD5RXR9</accession>
<dbReference type="AlphaFoldDB" id="A0AAD5RXR9"/>
<feature type="region of interest" description="Disordered" evidence="1">
    <location>
        <begin position="169"/>
        <end position="209"/>
    </location>
</feature>
<feature type="compositionally biased region" description="Low complexity" evidence="1">
    <location>
        <begin position="46"/>
        <end position="111"/>
    </location>
</feature>
<sequence>MDFHVSMLGSSPKPFKSSRFSYPQGSPRAGPDSARNTRDDENNTISSSVSGSTTGYSSSIASGSGSGSGRNPSGKGNTRLNNLHLLNTSSTQGSGVSSRSSTLLSPSCSFGAGIGPESPDTHHSYSTRPPVPPAQTHQQSQEHHHAAPHATSMSLHYLGIGAGHLSPLHSPLQGNFGPAATTTSSISPSAGRSPPSTRVVGFSPAVDGAGHQHATAFTSLPSPSRHEEPRQMVRHMGEVEDGVEDEEESIDGVDSELDGSGQDDLAGKGREELARRMATLALRLQSKSSPTSLALDEKLMGALRMKVDEIEQVLAGESTATRSGLGEGAEGSRKSRQGNGGLGIVEHATSTKDLFHERRAPSPRLMSSGNALPQLPPPGVYGSKATTAVSTPAPKASGSGTERTAAIDTDEDEAVDVEPPNPLRETSLAKTCPEDADNLVVEAEKLCHELAAVVTSLKARREESDARNFLFF</sequence>
<feature type="compositionally biased region" description="Low complexity" evidence="1">
    <location>
        <begin position="178"/>
        <end position="190"/>
    </location>
</feature>
<evidence type="ECO:0000313" key="3">
    <source>
        <dbReference type="Proteomes" id="UP001201980"/>
    </source>
</evidence>
<dbReference type="EMBL" id="JAKWBI020000035">
    <property type="protein sequence ID" value="KAJ2905262.1"/>
    <property type="molecule type" value="Genomic_DNA"/>
</dbReference>
<feature type="region of interest" description="Disordered" evidence="1">
    <location>
        <begin position="1"/>
        <end position="148"/>
    </location>
</feature>
<feature type="compositionally biased region" description="Low complexity" evidence="1">
    <location>
        <begin position="10"/>
        <end position="21"/>
    </location>
</feature>
<protein>
    <submittedName>
        <fullName evidence="2">Uncharacterized protein</fullName>
    </submittedName>
</protein>
<feature type="compositionally biased region" description="Acidic residues" evidence="1">
    <location>
        <begin position="239"/>
        <end position="257"/>
    </location>
</feature>
<evidence type="ECO:0000313" key="2">
    <source>
        <dbReference type="EMBL" id="KAJ2905262.1"/>
    </source>
</evidence>
<evidence type="ECO:0000256" key="1">
    <source>
        <dbReference type="SAM" id="MobiDB-lite"/>
    </source>
</evidence>
<feature type="region of interest" description="Disordered" evidence="1">
    <location>
        <begin position="238"/>
        <end position="268"/>
    </location>
</feature>
<dbReference type="Proteomes" id="UP001201980">
    <property type="component" value="Unassembled WGS sequence"/>
</dbReference>
<reference evidence="2" key="1">
    <citation type="submission" date="2022-07" db="EMBL/GenBank/DDBJ databases">
        <title>Draft genome sequence of Zalerion maritima ATCC 34329, a (micro)plastics degrading marine fungus.</title>
        <authorList>
            <person name="Paco A."/>
            <person name="Goncalves M.F.M."/>
            <person name="Rocha-Santos T.A.P."/>
            <person name="Alves A."/>
        </authorList>
    </citation>
    <scope>NUCLEOTIDE SEQUENCE</scope>
    <source>
        <strain evidence="2">ATCC 34329</strain>
    </source>
</reference>
<feature type="region of interest" description="Disordered" evidence="1">
    <location>
        <begin position="316"/>
        <end position="428"/>
    </location>
</feature>